<feature type="transmembrane region" description="Helical" evidence="2">
    <location>
        <begin position="65"/>
        <end position="87"/>
    </location>
</feature>
<dbReference type="AlphaFoldDB" id="A0AB39PIZ7"/>
<evidence type="ECO:0000256" key="2">
    <source>
        <dbReference type="SAM" id="Phobius"/>
    </source>
</evidence>
<feature type="transmembrane region" description="Helical" evidence="2">
    <location>
        <begin position="93"/>
        <end position="119"/>
    </location>
</feature>
<feature type="transmembrane region" description="Helical" evidence="2">
    <location>
        <begin position="6"/>
        <end position="25"/>
    </location>
</feature>
<keyword evidence="2" id="KW-0812">Transmembrane</keyword>
<reference evidence="3" key="1">
    <citation type="submission" date="2024-07" db="EMBL/GenBank/DDBJ databases">
        <authorList>
            <person name="Yu S.T."/>
        </authorList>
    </citation>
    <scope>NUCLEOTIDE SEQUENCE</scope>
    <source>
        <strain evidence="3">R21</strain>
    </source>
</reference>
<accession>A0AB39PIZ7</accession>
<gene>
    <name evidence="3" type="ORF">AB5J56_40035</name>
</gene>
<proteinExistence type="predicted"/>
<keyword evidence="2" id="KW-1133">Transmembrane helix</keyword>
<feature type="region of interest" description="Disordered" evidence="1">
    <location>
        <begin position="131"/>
        <end position="177"/>
    </location>
</feature>
<dbReference type="RefSeq" id="WP_369240536.1">
    <property type="nucleotide sequence ID" value="NZ_CP163435.1"/>
</dbReference>
<sequence>MVLWEGVLWGAFGGFAMEALDYIIAVRRRRMLPWLVGASTLTPDRGTEPDSRGRHVPDELPAPGLLAYGIAVCLRIVVGAGAAAAVVSTSPSASAWMAVVTGAASLLAFEKVTVLVPLLMHLGREAAMAALQESSQTGTRPTPDRGPLALLGTAARGEQPSPPETTPGSTDVDQEGV</sequence>
<dbReference type="EMBL" id="CP163435">
    <property type="protein sequence ID" value="XDQ30522.1"/>
    <property type="molecule type" value="Genomic_DNA"/>
</dbReference>
<protein>
    <submittedName>
        <fullName evidence="3">Uncharacterized protein</fullName>
    </submittedName>
</protein>
<keyword evidence="2" id="KW-0472">Membrane</keyword>
<evidence type="ECO:0000256" key="1">
    <source>
        <dbReference type="SAM" id="MobiDB-lite"/>
    </source>
</evidence>
<organism evidence="3">
    <name type="scientific">Streptomyces sp. R21</name>
    <dbReference type="NCBI Taxonomy" id="3238627"/>
    <lineage>
        <taxon>Bacteria</taxon>
        <taxon>Bacillati</taxon>
        <taxon>Actinomycetota</taxon>
        <taxon>Actinomycetes</taxon>
        <taxon>Kitasatosporales</taxon>
        <taxon>Streptomycetaceae</taxon>
        <taxon>Streptomyces</taxon>
    </lineage>
</organism>
<evidence type="ECO:0000313" key="3">
    <source>
        <dbReference type="EMBL" id="XDQ30522.1"/>
    </source>
</evidence>
<name>A0AB39PIZ7_9ACTN</name>